<evidence type="ECO:0000313" key="2">
    <source>
        <dbReference type="EMBL" id="ALS20568.1"/>
    </source>
</evidence>
<dbReference type="AlphaFoldDB" id="A0A0U2U2M6"/>
<dbReference type="EMBL" id="CP013652">
    <property type="protein sequence ID" value="ALS20568.1"/>
    <property type="molecule type" value="Genomic_DNA"/>
</dbReference>
<organism evidence="2 3">
    <name type="scientific">Paenibacillus naphthalenovorans</name>
    <dbReference type="NCBI Taxonomy" id="162209"/>
    <lineage>
        <taxon>Bacteria</taxon>
        <taxon>Bacillati</taxon>
        <taxon>Bacillota</taxon>
        <taxon>Bacilli</taxon>
        <taxon>Bacillales</taxon>
        <taxon>Paenibacillaceae</taxon>
        <taxon>Paenibacillus</taxon>
    </lineage>
</organism>
<sequence length="42" mass="4522">MGRGCAVRHSERSVAGEIQESDAPRVSSDSASHLMAFYLLIS</sequence>
<reference evidence="2 3" key="2">
    <citation type="journal article" date="2016" name="Genome Announc.">
        <title>Complete Genome Sequences of Two Interactive Moderate Thermophiles, Paenibacillus napthalenovorans 32O-Y and Paenibacillus sp. 32O-W.</title>
        <authorList>
            <person name="Butler R.R.III."/>
            <person name="Wang J."/>
            <person name="Stark B.C."/>
            <person name="Pombert J.F."/>
        </authorList>
    </citation>
    <scope>NUCLEOTIDE SEQUENCE [LARGE SCALE GENOMIC DNA]</scope>
    <source>
        <strain evidence="2 3">32O-Y</strain>
    </source>
</reference>
<evidence type="ECO:0000313" key="3">
    <source>
        <dbReference type="Proteomes" id="UP000061660"/>
    </source>
</evidence>
<feature type="region of interest" description="Disordered" evidence="1">
    <location>
        <begin position="1"/>
        <end position="29"/>
    </location>
</feature>
<name>A0A0U2U2M6_9BACL</name>
<keyword evidence="3" id="KW-1185">Reference proteome</keyword>
<protein>
    <submittedName>
        <fullName evidence="2">Uncharacterized protein</fullName>
    </submittedName>
</protein>
<dbReference type="PATRIC" id="fig|162209.4.peg.179"/>
<dbReference type="Proteomes" id="UP000061660">
    <property type="component" value="Chromosome"/>
</dbReference>
<reference evidence="3" key="1">
    <citation type="submission" date="2015-12" db="EMBL/GenBank/DDBJ databases">
        <title>Complete genome sequences of two moderately thermophilic Paenibacillus species.</title>
        <authorList>
            <person name="Butler R.III."/>
            <person name="Wang J."/>
            <person name="Stark B.C."/>
            <person name="Pombert J.-F."/>
        </authorList>
    </citation>
    <scope>NUCLEOTIDE SEQUENCE [LARGE SCALE GENOMIC DNA]</scope>
    <source>
        <strain evidence="3">32O-Y</strain>
    </source>
</reference>
<dbReference type="KEGG" id="pnp:IJ22_01760"/>
<gene>
    <name evidence="2" type="ORF">IJ22_01760</name>
</gene>
<proteinExistence type="predicted"/>
<accession>A0A0U2U2M6</accession>
<evidence type="ECO:0000256" key="1">
    <source>
        <dbReference type="SAM" id="MobiDB-lite"/>
    </source>
</evidence>